<organism evidence="1 2">
    <name type="scientific">Toxoplasma gondii COUG</name>
    <dbReference type="NCBI Taxonomy" id="1074873"/>
    <lineage>
        <taxon>Eukaryota</taxon>
        <taxon>Sar</taxon>
        <taxon>Alveolata</taxon>
        <taxon>Apicomplexa</taxon>
        <taxon>Conoidasida</taxon>
        <taxon>Coccidia</taxon>
        <taxon>Eucoccidiorida</taxon>
        <taxon>Eimeriorina</taxon>
        <taxon>Sarcocystidae</taxon>
        <taxon>Toxoplasma</taxon>
    </lineage>
</organism>
<dbReference type="Proteomes" id="UP000236343">
    <property type="component" value="Unassembled WGS sequence"/>
</dbReference>
<comment type="caution">
    <text evidence="1">The sequence shown here is derived from an EMBL/GenBank/DDBJ whole genome shotgun (WGS) entry which is preliminary data.</text>
</comment>
<gene>
    <name evidence="1" type="ORF">TGCOUG_269050B</name>
</gene>
<accession>A0A2G8Y184</accession>
<sequence>MTQGKGGRRTNAITRHSERLKRAAVSVERRIEVVRGNTLTASAISSVYFRGAPTFLRTARPVGDAGRHLPDSRSSLSLCIRSSSSSVSKCTPASIFRERNRRGDCTKNARPSCRCRRVPHPRSDRRSHAIANRFFSMQEVRHQTKTSSAI</sequence>
<dbReference type="VEuPathDB" id="ToxoDB:TGCOUG_269050B"/>
<evidence type="ECO:0000313" key="2">
    <source>
        <dbReference type="Proteomes" id="UP000236343"/>
    </source>
</evidence>
<dbReference type="AlphaFoldDB" id="A0A2G8Y184"/>
<dbReference type="EMBL" id="AGQR02001697">
    <property type="protein sequence ID" value="PIM01038.1"/>
    <property type="molecule type" value="Genomic_DNA"/>
</dbReference>
<evidence type="ECO:0000313" key="1">
    <source>
        <dbReference type="EMBL" id="PIM01038.1"/>
    </source>
</evidence>
<proteinExistence type="predicted"/>
<reference evidence="1 2" key="1">
    <citation type="journal article" date="2016" name="Nat. Commun.">
        <title>Local admixture of amplified and diversified secreted pathogenesis determinants shapes mosaic Toxoplasma gondii genomes.</title>
        <authorList>
            <person name="Lorenzi H."/>
            <person name="Khan A."/>
            <person name="Behnke M.S."/>
            <person name="Namasivayam S."/>
            <person name="Swapna L.S."/>
            <person name="Hadjithomas M."/>
            <person name="Karamycheva S."/>
            <person name="Pinney D."/>
            <person name="Brunk B.P."/>
            <person name="Ajioka J.W."/>
            <person name="Ajzenberg D."/>
            <person name="Boothroyd J.C."/>
            <person name="Boyle J.P."/>
            <person name="Darde M.L."/>
            <person name="Diaz-Miranda M.A."/>
            <person name="Dubey J.P."/>
            <person name="Fritz H.M."/>
            <person name="Gennari S.M."/>
            <person name="Gregory B.D."/>
            <person name="Kim K."/>
            <person name="Saeij J.P."/>
            <person name="Su C."/>
            <person name="White M.W."/>
            <person name="Zhu X.Q."/>
            <person name="Howe D.K."/>
            <person name="Rosenthal B.M."/>
            <person name="Grigg M.E."/>
            <person name="Parkinson J."/>
            <person name="Liu L."/>
            <person name="Kissinger J.C."/>
            <person name="Roos D.S."/>
            <person name="Sibley L.D."/>
        </authorList>
    </citation>
    <scope>NUCLEOTIDE SEQUENCE [LARGE SCALE GENOMIC DNA]</scope>
    <source>
        <strain evidence="1 2">COUG</strain>
    </source>
</reference>
<name>A0A2G8Y184_TOXGO</name>
<protein>
    <submittedName>
        <fullName evidence="1">Uncharacterized protein</fullName>
    </submittedName>
</protein>